<gene>
    <name evidence="1" type="ORF">GSOID_T00016727001</name>
    <name evidence="2" type="ORF">GSOID_T00024370001</name>
</gene>
<evidence type="ECO:0000313" key="1">
    <source>
        <dbReference type="EMBL" id="CBY11560.1"/>
    </source>
</evidence>
<protein>
    <recommendedName>
        <fullName evidence="4">Protein kinase domain-containing protein</fullName>
    </recommendedName>
</protein>
<dbReference type="Proteomes" id="UP000011014">
    <property type="component" value="Unassembled WGS sequence"/>
</dbReference>
<dbReference type="OrthoDB" id="10066159at2759"/>
<sequence>MVADLLMKIMRFPPAERLPLADFSKHAWFRDNRDVTPDTI</sequence>
<reference evidence="1 3" key="1">
    <citation type="journal article" date="2010" name="Science">
        <title>Plasticity of animal genome architecture unmasked by rapid evolution of a pelagic tunicate.</title>
        <authorList>
            <person name="Denoeud F."/>
            <person name="Henriet S."/>
            <person name="Mungpakdee S."/>
            <person name="Aury J.M."/>
            <person name="Da Silva C."/>
            <person name="Brinkmann H."/>
            <person name="Mikhaleva J."/>
            <person name="Olsen L.C."/>
            <person name="Jubin C."/>
            <person name="Canestro C."/>
            <person name="Bouquet J.M."/>
            <person name="Danks G."/>
            <person name="Poulain J."/>
            <person name="Campsteijn C."/>
            <person name="Adamski M."/>
            <person name="Cross I."/>
            <person name="Yadetie F."/>
            <person name="Muffato M."/>
            <person name="Louis A."/>
            <person name="Butcher S."/>
            <person name="Tsagkogeorga G."/>
            <person name="Konrad A."/>
            <person name="Singh S."/>
            <person name="Jensen M.F."/>
            <person name="Cong E.H."/>
            <person name="Eikeseth-Otteraa H."/>
            <person name="Noel B."/>
            <person name="Anthouard V."/>
            <person name="Porcel B.M."/>
            <person name="Kachouri-Lafond R."/>
            <person name="Nishino A."/>
            <person name="Ugolini M."/>
            <person name="Chourrout P."/>
            <person name="Nishida H."/>
            <person name="Aasland R."/>
            <person name="Huzurbazar S."/>
            <person name="Westhof E."/>
            <person name="Delsuc F."/>
            <person name="Lehrach H."/>
            <person name="Reinhardt R."/>
            <person name="Weissenbach J."/>
            <person name="Roy S.W."/>
            <person name="Artiguenave F."/>
            <person name="Postlethwait J.H."/>
            <person name="Manak J.R."/>
            <person name="Thompson E.M."/>
            <person name="Jaillon O."/>
            <person name="Du Pasquier L."/>
            <person name="Boudinot P."/>
            <person name="Liberles D.A."/>
            <person name="Volff J.N."/>
            <person name="Philippe H."/>
            <person name="Lenhard B."/>
            <person name="Roest Crollius H."/>
            <person name="Wincker P."/>
            <person name="Chourrout D."/>
        </authorList>
    </citation>
    <scope>NUCLEOTIDE SEQUENCE [LARGE SCALE GENOMIC DNA]</scope>
</reference>
<name>E4XNX2_OIKDI</name>
<evidence type="ECO:0000313" key="2">
    <source>
        <dbReference type="EMBL" id="CBY34351.1"/>
    </source>
</evidence>
<dbReference type="AlphaFoldDB" id="E4XNX2"/>
<dbReference type="EMBL" id="FN654499">
    <property type="protein sequence ID" value="CBY34351.1"/>
    <property type="molecule type" value="Genomic_DNA"/>
</dbReference>
<evidence type="ECO:0008006" key="4">
    <source>
        <dbReference type="Google" id="ProtNLM"/>
    </source>
</evidence>
<dbReference type="EMBL" id="FN653087">
    <property type="protein sequence ID" value="CBY11560.1"/>
    <property type="molecule type" value="Genomic_DNA"/>
</dbReference>
<dbReference type="Proteomes" id="UP000001307">
    <property type="component" value="Unassembled WGS sequence"/>
</dbReference>
<organism evidence="1 3">
    <name type="scientific">Oikopleura dioica</name>
    <name type="common">Tunicate</name>
    <dbReference type="NCBI Taxonomy" id="34765"/>
    <lineage>
        <taxon>Eukaryota</taxon>
        <taxon>Metazoa</taxon>
        <taxon>Chordata</taxon>
        <taxon>Tunicata</taxon>
        <taxon>Appendicularia</taxon>
        <taxon>Copelata</taxon>
        <taxon>Oikopleuridae</taxon>
        <taxon>Oikopleura</taxon>
    </lineage>
</organism>
<proteinExistence type="predicted"/>
<keyword evidence="3" id="KW-1185">Reference proteome</keyword>
<accession>E4XNX2</accession>
<evidence type="ECO:0000313" key="3">
    <source>
        <dbReference type="Proteomes" id="UP000001307"/>
    </source>
</evidence>